<dbReference type="EMBL" id="JBHTLJ010000002">
    <property type="protein sequence ID" value="MFD1162254.1"/>
    <property type="molecule type" value="Genomic_DNA"/>
</dbReference>
<dbReference type="SUPFAM" id="SSF55729">
    <property type="entry name" value="Acyl-CoA N-acyltransferases (Nat)"/>
    <property type="match status" value="1"/>
</dbReference>
<keyword evidence="3" id="KW-1185">Reference proteome</keyword>
<gene>
    <name evidence="2" type="ORF">ACFQ2E_07485</name>
</gene>
<dbReference type="Proteomes" id="UP001597163">
    <property type="component" value="Unassembled WGS sequence"/>
</dbReference>
<dbReference type="Pfam" id="PF13480">
    <property type="entry name" value="Acetyltransf_6"/>
    <property type="match status" value="1"/>
</dbReference>
<sequence length="387" mass="46058">MGLFNTYDFYNTLSKKHKVFDSYEKLHLTHNNYEIYSADAGNNFVASKNVYTFDLFPSYLKPTYRNNEQKIVKNIPQKKIIGYAIRINDNKGFDDFFKNEFSKSFRSNTKRFVNRFEACFNASYKMFYGNIDKTEYNDLMSALHTMLTKRFNQREESNKMLDNWEFYLTTTYKNINSKKASLFVIYHDNIPVQISLNYHFNNILFIAIPSYNIDYAKFSLGNISIYKLLEWAVTQKYDLLDLEYGYLEYKRRWSNYIYEFEHHVIYSKNNIQATFLATSSILKLKLKNFFKTINVDVLIKNLKSYFYKQKSTFKDIAYDAETIDFDNANNLDSLNINSPQVEDIKKAMFDFLFVNKEHVNDLKIYEVVSFKEYVFCGKTVSQKVVVL</sequence>
<feature type="domain" description="BioF2-like acetyltransferase" evidence="1">
    <location>
        <begin position="104"/>
        <end position="251"/>
    </location>
</feature>
<reference evidence="3" key="1">
    <citation type="journal article" date="2019" name="Int. J. Syst. Evol. Microbiol.">
        <title>The Global Catalogue of Microorganisms (GCM) 10K type strain sequencing project: providing services to taxonomists for standard genome sequencing and annotation.</title>
        <authorList>
            <consortium name="The Broad Institute Genomics Platform"/>
            <consortium name="The Broad Institute Genome Sequencing Center for Infectious Disease"/>
            <person name="Wu L."/>
            <person name="Ma J."/>
        </authorList>
    </citation>
    <scope>NUCLEOTIDE SEQUENCE [LARGE SCALE GENOMIC DNA]</scope>
    <source>
        <strain evidence="3">CCUG 63246</strain>
    </source>
</reference>
<evidence type="ECO:0000259" key="1">
    <source>
        <dbReference type="Pfam" id="PF13480"/>
    </source>
</evidence>
<name>A0ABW3RB77_9FLAO</name>
<accession>A0ABW3RB77</accession>
<dbReference type="RefSeq" id="WP_311938430.1">
    <property type="nucleotide sequence ID" value="NZ_JAVSCK010000002.1"/>
</dbReference>
<organism evidence="2 3">
    <name type="scientific">Hwangdonia seohaensis</name>
    <dbReference type="NCBI Taxonomy" id="1240727"/>
    <lineage>
        <taxon>Bacteria</taxon>
        <taxon>Pseudomonadati</taxon>
        <taxon>Bacteroidota</taxon>
        <taxon>Flavobacteriia</taxon>
        <taxon>Flavobacteriales</taxon>
        <taxon>Flavobacteriaceae</taxon>
        <taxon>Hwangdonia</taxon>
    </lineage>
</organism>
<comment type="caution">
    <text evidence="2">The sequence shown here is derived from an EMBL/GenBank/DDBJ whole genome shotgun (WGS) entry which is preliminary data.</text>
</comment>
<evidence type="ECO:0000313" key="3">
    <source>
        <dbReference type="Proteomes" id="UP001597163"/>
    </source>
</evidence>
<dbReference type="Gene3D" id="3.40.630.30">
    <property type="match status" value="1"/>
</dbReference>
<evidence type="ECO:0000313" key="2">
    <source>
        <dbReference type="EMBL" id="MFD1162254.1"/>
    </source>
</evidence>
<dbReference type="InterPro" id="IPR038740">
    <property type="entry name" value="BioF2-like_GNAT_dom"/>
</dbReference>
<dbReference type="InterPro" id="IPR016181">
    <property type="entry name" value="Acyl_CoA_acyltransferase"/>
</dbReference>
<proteinExistence type="predicted"/>
<protein>
    <submittedName>
        <fullName evidence="2">GNAT family N-acetyltransferase</fullName>
    </submittedName>
</protein>